<comment type="subcellular location">
    <subcellularLocation>
        <location evidence="1">Membrane</location>
    </subcellularLocation>
</comment>
<evidence type="ECO:0000256" key="2">
    <source>
        <dbReference type="ARBA" id="ARBA00023136"/>
    </source>
</evidence>
<sequence length="165" mass="17816">MTNIKNNLRAVLIVCAAILFVGAGVVGGFAGFKVWSDHQTEQARTQSVAAARQSVESMFSYDYHSVDTELPKIGPSLTPSFRADYMKLVTDVIAKGAKEKQLTVHATTQATGIVSADRSHAVVLLYLNQVTTGTDSPQGTVTPSRVRVNLERDNGRWLVGNVTPI</sequence>
<gene>
    <name evidence="3" type="ORF">KO481_06360</name>
</gene>
<dbReference type="Proteomes" id="UP000733379">
    <property type="component" value="Unassembled WGS sequence"/>
</dbReference>
<keyword evidence="2" id="KW-0472">Membrane</keyword>
<dbReference type="PANTHER" id="PTHR37042">
    <property type="entry name" value="OUTER MEMBRANE PROTEIN RV1973"/>
    <property type="match status" value="1"/>
</dbReference>
<proteinExistence type="predicted"/>
<organism evidence="3 4">
    <name type="scientific">Nocardia albiluteola</name>
    <dbReference type="NCBI Taxonomy" id="2842303"/>
    <lineage>
        <taxon>Bacteria</taxon>
        <taxon>Bacillati</taxon>
        <taxon>Actinomycetota</taxon>
        <taxon>Actinomycetes</taxon>
        <taxon>Mycobacteriales</taxon>
        <taxon>Nocardiaceae</taxon>
        <taxon>Nocardia</taxon>
    </lineage>
</organism>
<evidence type="ECO:0000313" key="3">
    <source>
        <dbReference type="EMBL" id="MBU3061144.1"/>
    </source>
</evidence>
<dbReference type="EMBL" id="JAHKNI010000002">
    <property type="protein sequence ID" value="MBU3061144.1"/>
    <property type="molecule type" value="Genomic_DNA"/>
</dbReference>
<dbReference type="RefSeq" id="WP_215916069.1">
    <property type="nucleotide sequence ID" value="NZ_JAHKNI010000002.1"/>
</dbReference>
<evidence type="ECO:0000256" key="1">
    <source>
        <dbReference type="ARBA" id="ARBA00004370"/>
    </source>
</evidence>
<reference evidence="3 4" key="1">
    <citation type="submission" date="2021-06" db="EMBL/GenBank/DDBJ databases">
        <title>Actinomycetes sequencing.</title>
        <authorList>
            <person name="Shan Q."/>
        </authorList>
    </citation>
    <scope>NUCLEOTIDE SEQUENCE [LARGE SCALE GENOMIC DNA]</scope>
    <source>
        <strain evidence="3 4">NEAU-G5</strain>
    </source>
</reference>
<protein>
    <submittedName>
        <fullName evidence="3">H domain protein</fullName>
    </submittedName>
</protein>
<comment type="caution">
    <text evidence="3">The sequence shown here is derived from an EMBL/GenBank/DDBJ whole genome shotgun (WGS) entry which is preliminary data.</text>
</comment>
<evidence type="ECO:0000313" key="4">
    <source>
        <dbReference type="Proteomes" id="UP000733379"/>
    </source>
</evidence>
<keyword evidence="4" id="KW-1185">Reference proteome</keyword>
<accession>A0ABS6ASY6</accession>
<dbReference type="PANTHER" id="PTHR37042:SF4">
    <property type="entry name" value="OUTER MEMBRANE PROTEIN RV1973"/>
    <property type="match status" value="1"/>
</dbReference>
<name>A0ABS6ASY6_9NOCA</name>